<accession>A0A1C2G138</accession>
<dbReference type="SUPFAM" id="SSF82693">
    <property type="entry name" value="Multidrug efflux transporter AcrB pore domain, PN1, PN2, PC1 and PC2 subdomains"/>
    <property type="match status" value="3"/>
</dbReference>
<keyword evidence="2" id="KW-1185">Reference proteome</keyword>
<dbReference type="Pfam" id="PF00873">
    <property type="entry name" value="ACR_tran"/>
    <property type="match status" value="1"/>
</dbReference>
<dbReference type="PRINTS" id="PR00702">
    <property type="entry name" value="ACRIFLAVINRP"/>
</dbReference>
<dbReference type="SUPFAM" id="SSF82866">
    <property type="entry name" value="Multidrug efflux transporter AcrB transmembrane domain"/>
    <property type="match status" value="2"/>
</dbReference>
<dbReference type="Proteomes" id="UP000253250">
    <property type="component" value="Unassembled WGS sequence"/>
</dbReference>
<dbReference type="Gene3D" id="1.20.1640.10">
    <property type="entry name" value="Multidrug efflux transporter AcrB transmembrane domain"/>
    <property type="match status" value="2"/>
</dbReference>
<dbReference type="Gene3D" id="3.30.70.1430">
    <property type="entry name" value="Multidrug efflux transporter AcrB pore domain"/>
    <property type="match status" value="2"/>
</dbReference>
<sequence>MNLSGWIQRHRRSLLFLMALLVLGGVYSGTRLPVALFPHVAFPRVEIYANAGDRPAKRMLIQVTYPVEEAVRGIPGVVGVRSTTSRGSADFFINFHWGENMTTATLEVQAALAEINRRLPTDTTFQVRRMRPTIFRMLAYTFTSRRVSQVTLRDIARYQLRPLLSAIPGVARVGVLGGRTEEYRVTVNPARLAEYGLTIGDVARALAHSNVLRTVGHLQENYRFYLVISNTRLHRLRDIRRTVLRSGGNGIVRLDEVATVARALKPQWTQVVADGQPAVSVQIYQQPGGNTVAITRTVKKVLRRFERGLPRGVHVRKWYDQGVLIQAAAHSVRDAVLIGALLAALVLLLFLRNVRITFIALITVPSVLAATMLLLFALHMSFNIMTLGGMAASVGLIIDDTIVMLEHIMRRLHERGATAARPERVMTAVRQFTRPLVGSSASTIIIFTPLAFLSGVTGAFFRALSLTMAASLIISFFVAWLAVPILADHFLKASDLEAGEEGPWTRRAHALYERLMRAMFRDPRRLLLAIVALVGLGVTGFALTGSGFMPSMDEGGFVLNYRAAPGTSLTETARLLDKVQKILLADHNIRTYSLRTGLQLGGGITGTNEGDFFVLLKPYPRPSVWRIMAHVRRAIHERVPGLRISMDQPMQDLIGDLTGAPQPVEIKVFSGNGPLLRRLGPEIAARLRRIRGIVNVRDGIVYAGDAVEIRVNRAKAALEGVNPQSVTRQLAAYLNGTVATDVQRGVRMIGVRVWVPRPMRRSLHAIRDLRLRAANGRLFPLRAVAVVRRLNGQPEIARDNLKRMIPITARIAGRSLGGVMHDVKRLMARRNFLPPGVYATLGGVYVQQQIAFAGLMAVFVAAVALVFLLLLFLYERFLVTFALMATTLLALSAVFVGLWVTGTELNISSMMGMTMVVGIVTEVAIFYYSEYQDVGEGDVVECLIAAGKNRLRPIAMTTLAAILALLPLASGWGQGSAMQQPLAIAIISGLLVQLPLALVALPLFLSWGIRYRSSES</sequence>
<dbReference type="SUPFAM" id="SSF82714">
    <property type="entry name" value="Multidrug efflux transporter AcrB TolC docking domain, DN and DC subdomains"/>
    <property type="match status" value="2"/>
</dbReference>
<dbReference type="GO" id="GO:0042910">
    <property type="term" value="F:xenobiotic transmembrane transporter activity"/>
    <property type="evidence" value="ECO:0007669"/>
    <property type="project" value="TreeGrafter"/>
</dbReference>
<organism evidence="1 2">
    <name type="scientific">Acidiferrobacter thiooxydans</name>
    <dbReference type="NCBI Taxonomy" id="163359"/>
    <lineage>
        <taxon>Bacteria</taxon>
        <taxon>Pseudomonadati</taxon>
        <taxon>Pseudomonadota</taxon>
        <taxon>Gammaproteobacteria</taxon>
        <taxon>Acidiferrobacterales</taxon>
        <taxon>Acidiferrobacteraceae</taxon>
        <taxon>Acidiferrobacter</taxon>
    </lineage>
</organism>
<dbReference type="AlphaFoldDB" id="A0A1C2G138"/>
<name>A0A1C2G138_9GAMM</name>
<evidence type="ECO:0000313" key="1">
    <source>
        <dbReference type="EMBL" id="RCN56045.1"/>
    </source>
</evidence>
<protein>
    <submittedName>
        <fullName evidence="1">AcrB/AcrD/AcrF family protein</fullName>
    </submittedName>
</protein>
<proteinExistence type="predicted"/>
<dbReference type="EMBL" id="PSYR01000002">
    <property type="protein sequence ID" value="RCN56045.1"/>
    <property type="molecule type" value="Genomic_DNA"/>
</dbReference>
<evidence type="ECO:0000313" key="2">
    <source>
        <dbReference type="Proteomes" id="UP000253250"/>
    </source>
</evidence>
<dbReference type="STRING" id="163359.A9R16_12640"/>
<dbReference type="OrthoDB" id="9758297at2"/>
<comment type="caution">
    <text evidence="1">The sequence shown here is derived from an EMBL/GenBank/DDBJ whole genome shotgun (WGS) entry which is preliminary data.</text>
</comment>
<dbReference type="PANTHER" id="PTHR32063:SF0">
    <property type="entry name" value="SWARMING MOTILITY PROTEIN SWRC"/>
    <property type="match status" value="1"/>
</dbReference>
<dbReference type="GO" id="GO:0005886">
    <property type="term" value="C:plasma membrane"/>
    <property type="evidence" value="ECO:0007669"/>
    <property type="project" value="TreeGrafter"/>
</dbReference>
<dbReference type="Gene3D" id="3.30.70.1320">
    <property type="entry name" value="Multidrug efflux transporter AcrB pore domain like"/>
    <property type="match status" value="1"/>
</dbReference>
<reference evidence="1 2" key="1">
    <citation type="submission" date="2018-02" db="EMBL/GenBank/DDBJ databases">
        <title>Insights into the biology of acidophilic members of the Acidiferrobacteraceae family derived from comparative genomic analyses.</title>
        <authorList>
            <person name="Issotta F."/>
            <person name="Thyssen C."/>
            <person name="Mena C."/>
            <person name="Moya A."/>
            <person name="Bellenberg S."/>
            <person name="Sproer C."/>
            <person name="Covarrubias P.C."/>
            <person name="Sand W."/>
            <person name="Quatrini R."/>
            <person name="Vera M."/>
        </authorList>
    </citation>
    <scope>NUCLEOTIDE SEQUENCE [LARGE SCALE GENOMIC DNA]</scope>
    <source>
        <strain evidence="2">m-1</strain>
    </source>
</reference>
<dbReference type="InterPro" id="IPR027463">
    <property type="entry name" value="AcrB_DN_DC_subdom"/>
</dbReference>
<dbReference type="PANTHER" id="PTHR32063">
    <property type="match status" value="1"/>
</dbReference>
<dbReference type="InterPro" id="IPR001036">
    <property type="entry name" value="Acrflvin-R"/>
</dbReference>
<gene>
    <name evidence="1" type="ORF">C4900_09180</name>
</gene>
<dbReference type="RefSeq" id="WP_065970649.1">
    <property type="nucleotide sequence ID" value="NZ_CP080624.1"/>
</dbReference>
<dbReference type="Gene3D" id="3.30.70.1440">
    <property type="entry name" value="Multidrug efflux transporter AcrB pore domain"/>
    <property type="match status" value="1"/>
</dbReference>
<dbReference type="Gene3D" id="3.30.2090.10">
    <property type="entry name" value="Multidrug efflux transporter AcrB TolC docking domain, DN and DC subdomains"/>
    <property type="match status" value="2"/>
</dbReference>